<evidence type="ECO:0000256" key="4">
    <source>
        <dbReference type="ARBA" id="ARBA00022989"/>
    </source>
</evidence>
<evidence type="ECO:0000256" key="1">
    <source>
        <dbReference type="ARBA" id="ARBA00004651"/>
    </source>
</evidence>
<dbReference type="GO" id="GO:0016755">
    <property type="term" value="F:aminoacyltransferase activity"/>
    <property type="evidence" value="ECO:0007669"/>
    <property type="project" value="TreeGrafter"/>
</dbReference>
<evidence type="ECO:0000256" key="3">
    <source>
        <dbReference type="ARBA" id="ARBA00022692"/>
    </source>
</evidence>
<evidence type="ECO:0000313" key="10">
    <source>
        <dbReference type="Proteomes" id="UP001165124"/>
    </source>
</evidence>
<evidence type="ECO:0000256" key="5">
    <source>
        <dbReference type="ARBA" id="ARBA00023136"/>
    </source>
</evidence>
<evidence type="ECO:0000256" key="7">
    <source>
        <dbReference type="SAM" id="Phobius"/>
    </source>
</evidence>
<feature type="compositionally biased region" description="Basic residues" evidence="6">
    <location>
        <begin position="435"/>
        <end position="453"/>
    </location>
</feature>
<feature type="compositionally biased region" description="Low complexity" evidence="6">
    <location>
        <begin position="416"/>
        <end position="434"/>
    </location>
</feature>
<keyword evidence="4 7" id="KW-1133">Transmembrane helix</keyword>
<sequence>MVDGSAEVSIVQRTRPEGALRALAAITAGVAALLAVPALGDPPPVAAAASVLVTGGPLSPPHALVLASTVALLARGVLLGRRAAWYGLLVLVALGAVAVLAREDPPWRLPLLGAAAAALWRLRDGFPVRPHPDRVRAAVRTGAVLVIGSAAGAVLVGGVSVRSVGRDVAVGLGAMGSPLDGASWLPGALAVTGGAGLLLILLTLLAAAPAPPPGAEDERRRVARLVAHPGSDTLAPFALRRDKSYVFSPDGRAAIGYRVLFGVAVAGGDPVGDPASYEAAVARFLALCRRTGWRPAVLGAGADRLPLWAPLRSFGFGDEVVIRTAEFGLRGRSMRNVRQAVQRTRNAGVTTRILREGDLAPDLREALRRVAARALGGAAERGFSMNLDELLTGYRADALIAVARDRAGGAGRVPAVPDLRVGAQPGRDAAGAGRPQRRQRAAHRRGRRVRAAARRGGGVAELRRVPRTAGVGRARARRARRLPGAAPARPVDRGGVAVPVRPQVPARLPAAQHRVPVLVGHRPAGGGAADAGVRPDPAGARARGAAAPRRRAAAAPLIARRPRPAAASVSRRPRPGTLPKRALGTQ</sequence>
<feature type="region of interest" description="Disordered" evidence="6">
    <location>
        <begin position="523"/>
        <end position="586"/>
    </location>
</feature>
<dbReference type="InterPro" id="IPR024320">
    <property type="entry name" value="LPG_synthase_C"/>
</dbReference>
<dbReference type="AlphaFoldDB" id="A0A9W6PTD4"/>
<keyword evidence="10" id="KW-1185">Reference proteome</keyword>
<feature type="compositionally biased region" description="Low complexity" evidence="6">
    <location>
        <begin position="531"/>
        <end position="570"/>
    </location>
</feature>
<feature type="transmembrane region" description="Helical" evidence="7">
    <location>
        <begin position="60"/>
        <end position="78"/>
    </location>
</feature>
<dbReference type="PANTHER" id="PTHR34697:SF2">
    <property type="entry name" value="PHOSPHATIDYLGLYCEROL LYSYLTRANSFERASE"/>
    <property type="match status" value="1"/>
</dbReference>
<feature type="transmembrane region" description="Helical" evidence="7">
    <location>
        <begin position="83"/>
        <end position="101"/>
    </location>
</feature>
<keyword evidence="5 7" id="KW-0472">Membrane</keyword>
<gene>
    <name evidence="9" type="ORF">Arub01_09420</name>
</gene>
<evidence type="ECO:0000259" key="8">
    <source>
        <dbReference type="Pfam" id="PF09924"/>
    </source>
</evidence>
<protein>
    <recommendedName>
        <fullName evidence="8">Phosphatidylglycerol lysyltransferase C-terminal domain-containing protein</fullName>
    </recommendedName>
</protein>
<dbReference type="Proteomes" id="UP001165124">
    <property type="component" value="Unassembled WGS sequence"/>
</dbReference>
<dbReference type="GO" id="GO:0005886">
    <property type="term" value="C:plasma membrane"/>
    <property type="evidence" value="ECO:0007669"/>
    <property type="project" value="UniProtKB-SubCell"/>
</dbReference>
<comment type="subcellular location">
    <subcellularLocation>
        <location evidence="1">Cell membrane</location>
        <topology evidence="1">Multi-pass membrane protein</topology>
    </subcellularLocation>
</comment>
<feature type="region of interest" description="Disordered" evidence="6">
    <location>
        <begin position="416"/>
        <end position="496"/>
    </location>
</feature>
<feature type="domain" description="Phosphatidylglycerol lysyltransferase C-terminal" evidence="8">
    <location>
        <begin position="225"/>
        <end position="406"/>
    </location>
</feature>
<feature type="transmembrane region" description="Helical" evidence="7">
    <location>
        <begin position="184"/>
        <end position="210"/>
    </location>
</feature>
<organism evidence="9 10">
    <name type="scientific">Actinomadura rubrobrunea</name>
    <dbReference type="NCBI Taxonomy" id="115335"/>
    <lineage>
        <taxon>Bacteria</taxon>
        <taxon>Bacillati</taxon>
        <taxon>Actinomycetota</taxon>
        <taxon>Actinomycetes</taxon>
        <taxon>Streptosporangiales</taxon>
        <taxon>Thermomonosporaceae</taxon>
        <taxon>Actinomadura</taxon>
    </lineage>
</organism>
<dbReference type="GO" id="GO:0055091">
    <property type="term" value="P:phospholipid homeostasis"/>
    <property type="evidence" value="ECO:0007669"/>
    <property type="project" value="TreeGrafter"/>
</dbReference>
<dbReference type="Pfam" id="PF09924">
    <property type="entry name" value="LPG_synthase_C"/>
    <property type="match status" value="1"/>
</dbReference>
<keyword evidence="3 7" id="KW-0812">Transmembrane</keyword>
<evidence type="ECO:0000256" key="6">
    <source>
        <dbReference type="SAM" id="MobiDB-lite"/>
    </source>
</evidence>
<proteinExistence type="predicted"/>
<comment type="caution">
    <text evidence="9">The sequence shown here is derived from an EMBL/GenBank/DDBJ whole genome shotgun (WGS) entry which is preliminary data.</text>
</comment>
<accession>A0A9W6PTD4</accession>
<reference evidence="9" key="1">
    <citation type="submission" date="2023-02" db="EMBL/GenBank/DDBJ databases">
        <title>Actinomadura rubrobrunea NBRC 14622.</title>
        <authorList>
            <person name="Ichikawa N."/>
            <person name="Sato H."/>
            <person name="Tonouchi N."/>
        </authorList>
    </citation>
    <scope>NUCLEOTIDE SEQUENCE</scope>
    <source>
        <strain evidence="9">NBRC 14622</strain>
    </source>
</reference>
<evidence type="ECO:0000313" key="9">
    <source>
        <dbReference type="EMBL" id="GLW62698.1"/>
    </source>
</evidence>
<feature type="transmembrane region" description="Helical" evidence="7">
    <location>
        <begin position="143"/>
        <end position="164"/>
    </location>
</feature>
<name>A0A9W6PTD4_9ACTN</name>
<feature type="transmembrane region" description="Helical" evidence="7">
    <location>
        <begin position="20"/>
        <end position="40"/>
    </location>
</feature>
<dbReference type="InterPro" id="IPR051211">
    <property type="entry name" value="PG_lysyltransferase"/>
</dbReference>
<evidence type="ECO:0000256" key="2">
    <source>
        <dbReference type="ARBA" id="ARBA00022475"/>
    </source>
</evidence>
<dbReference type="PANTHER" id="PTHR34697">
    <property type="entry name" value="PHOSPHATIDYLGLYCEROL LYSYLTRANSFERASE"/>
    <property type="match status" value="1"/>
</dbReference>
<dbReference type="EMBL" id="BSRZ01000001">
    <property type="protein sequence ID" value="GLW62698.1"/>
    <property type="molecule type" value="Genomic_DNA"/>
</dbReference>
<keyword evidence="2" id="KW-1003">Cell membrane</keyword>